<proteinExistence type="predicted"/>
<gene>
    <name evidence="1" type="ORF">DY252_17810</name>
</gene>
<dbReference type="EMBL" id="CP031555">
    <property type="protein sequence ID" value="AXO15873.1"/>
    <property type="molecule type" value="Genomic_DNA"/>
</dbReference>
<accession>A0ABN5NHP0</accession>
<sequence length="357" mass="40494">MVVSQEKDVFKRKTVFVVGAGASYEFGLPLGVSLKDIISGKLRFSFNHRPMPETGDITLALQIKQMANETDGFSQAEYFRAAEAICRGLPLAISIDNFIDAHRGNLAIERIGKLAIFQSILEAERRSNLYSEHIQNINAINLERVSDTWIASLFRMASEGISKDEISDVFQNVGFISFNYDRCIEQFLEYALRAYYGVERDQAAGVVAKVPIIHPYGVLGSIFDRPNQRTLPFGERPDHLDMFELCHQLRTFTEQVNSDEELNSLRQLLSNAERIVFLGFAFHRQNLDLLAFGPAKNKIEVLGTTYGISEADTEVIHKDIWSLLQRAKINQNAIDITVRNDMKCSDLLKSYWRTLTT</sequence>
<evidence type="ECO:0000313" key="1">
    <source>
        <dbReference type="EMBL" id="AXO15873.1"/>
    </source>
</evidence>
<protein>
    <recommendedName>
        <fullName evidence="3">SIR2-like domain-containing protein</fullName>
    </recommendedName>
</protein>
<organism evidence="1 2">
    <name type="scientific">Thalassospira indica</name>
    <dbReference type="NCBI Taxonomy" id="1891279"/>
    <lineage>
        <taxon>Bacteria</taxon>
        <taxon>Pseudomonadati</taxon>
        <taxon>Pseudomonadota</taxon>
        <taxon>Alphaproteobacteria</taxon>
        <taxon>Rhodospirillales</taxon>
        <taxon>Thalassospiraceae</taxon>
        <taxon>Thalassospira</taxon>
    </lineage>
</organism>
<evidence type="ECO:0008006" key="3">
    <source>
        <dbReference type="Google" id="ProtNLM"/>
    </source>
</evidence>
<dbReference type="Proteomes" id="UP000256971">
    <property type="component" value="Chromosome"/>
</dbReference>
<reference evidence="1 2" key="1">
    <citation type="submission" date="2018-08" db="EMBL/GenBank/DDBJ databases">
        <title>Complete genome sequence of type strain Thalassospira indica MCCC 1A01103T, isolated from isolated from deep seawater of the Indian Ocean.</title>
        <authorList>
            <person name="Liu Y."/>
        </authorList>
    </citation>
    <scope>NUCLEOTIDE SEQUENCE [LARGE SCALE GENOMIC DNA]</scope>
    <source>
        <strain evidence="1 2">PB8BT</strain>
    </source>
</reference>
<evidence type="ECO:0000313" key="2">
    <source>
        <dbReference type="Proteomes" id="UP000256971"/>
    </source>
</evidence>
<name>A0ABN5NHP0_9PROT</name>
<keyword evidence="2" id="KW-1185">Reference proteome</keyword>